<keyword evidence="1" id="KW-0732">Signal</keyword>
<protein>
    <submittedName>
        <fullName evidence="2">Uncharacterized protein</fullName>
    </submittedName>
</protein>
<proteinExistence type="predicted"/>
<reference evidence="2 3" key="1">
    <citation type="submission" date="2013-09" db="EMBL/GenBank/DDBJ databases">
        <authorList>
            <person name="Zeng Z."/>
            <person name="Chen C."/>
        </authorList>
    </citation>
    <scope>NUCLEOTIDE SEQUENCE [LARGE SCALE GENOMIC DNA]</scope>
    <source>
        <strain evidence="2 3">WB 3.3-2</strain>
    </source>
</reference>
<keyword evidence="3" id="KW-1185">Reference proteome</keyword>
<feature type="signal peptide" evidence="1">
    <location>
        <begin position="1"/>
        <end position="18"/>
    </location>
</feature>
<accession>A0A0A2MAH1</accession>
<dbReference type="Proteomes" id="UP000030152">
    <property type="component" value="Unassembled WGS sequence"/>
</dbReference>
<organism evidence="2 3">
    <name type="scientific">Flavobacterium rivuli WB 3.3-2 = DSM 21788</name>
    <dbReference type="NCBI Taxonomy" id="1121895"/>
    <lineage>
        <taxon>Bacteria</taxon>
        <taxon>Pseudomonadati</taxon>
        <taxon>Bacteroidota</taxon>
        <taxon>Flavobacteriia</taxon>
        <taxon>Flavobacteriales</taxon>
        <taxon>Flavobacteriaceae</taxon>
        <taxon>Flavobacterium</taxon>
    </lineage>
</organism>
<dbReference type="EMBL" id="JRLX01000024">
    <property type="protein sequence ID" value="KGO85280.1"/>
    <property type="molecule type" value="Genomic_DNA"/>
</dbReference>
<sequence length="178" mass="19555">MKNFAIAILLALGLSATAQVNQNVTKESTTTTVKVNDGTGTPKKLVKTQNTESVNAIEIKDANSKKLNKESVETTPQVVSTTSVERDNGFNARVGQISNYQMAGKDYIFVSEKAGYRIATPDNKDYAKVRRTSNGQYIYKTPTATSIGYFNPEGNFVVETYDDKTDGVMVETYTKVIK</sequence>
<gene>
    <name evidence="2" type="ORF">Q765_16795</name>
</gene>
<evidence type="ECO:0000313" key="2">
    <source>
        <dbReference type="EMBL" id="KGO85280.1"/>
    </source>
</evidence>
<evidence type="ECO:0000256" key="1">
    <source>
        <dbReference type="SAM" id="SignalP"/>
    </source>
</evidence>
<dbReference type="RefSeq" id="WP_020214284.1">
    <property type="nucleotide sequence ID" value="NZ_JRLX01000024.1"/>
</dbReference>
<name>A0A0A2MAH1_9FLAO</name>
<dbReference type="AlphaFoldDB" id="A0A0A2MAH1"/>
<dbReference type="OrthoDB" id="1144137at2"/>
<dbReference type="eggNOG" id="ENOG5032RAS">
    <property type="taxonomic scope" value="Bacteria"/>
</dbReference>
<feature type="chain" id="PRO_5001991132" evidence="1">
    <location>
        <begin position="19"/>
        <end position="178"/>
    </location>
</feature>
<comment type="caution">
    <text evidence="2">The sequence shown here is derived from an EMBL/GenBank/DDBJ whole genome shotgun (WGS) entry which is preliminary data.</text>
</comment>
<evidence type="ECO:0000313" key="3">
    <source>
        <dbReference type="Proteomes" id="UP000030152"/>
    </source>
</evidence>